<evidence type="ECO:0000313" key="2">
    <source>
        <dbReference type="EMBL" id="GFR16378.1"/>
    </source>
</evidence>
<dbReference type="OrthoDB" id="5969272at2759"/>
<protein>
    <submittedName>
        <fullName evidence="2">Down syndrome cell adhesion molecule-like protein Dscam2</fullName>
    </submittedName>
</protein>
<dbReference type="AlphaFoldDB" id="A0A8X6H3L9"/>
<accession>A0A8X6H3L9</accession>
<dbReference type="Proteomes" id="UP000887116">
    <property type="component" value="Unassembled WGS sequence"/>
</dbReference>
<proteinExistence type="predicted"/>
<gene>
    <name evidence="2" type="primary">Dscam2</name>
    <name evidence="2" type="ORF">TNCT_687181</name>
</gene>
<reference evidence="2" key="1">
    <citation type="submission" date="2020-07" db="EMBL/GenBank/DDBJ databases">
        <title>Multicomponent nature underlies the extraordinary mechanical properties of spider dragline silk.</title>
        <authorList>
            <person name="Kono N."/>
            <person name="Nakamura H."/>
            <person name="Mori M."/>
            <person name="Yoshida Y."/>
            <person name="Ohtoshi R."/>
            <person name="Malay A.D."/>
            <person name="Moran D.A.P."/>
            <person name="Tomita M."/>
            <person name="Numata K."/>
            <person name="Arakawa K."/>
        </authorList>
    </citation>
    <scope>NUCLEOTIDE SEQUENCE</scope>
</reference>
<dbReference type="InterPro" id="IPR013783">
    <property type="entry name" value="Ig-like_fold"/>
</dbReference>
<feature type="domain" description="Ig-like" evidence="1">
    <location>
        <begin position="15"/>
        <end position="110"/>
    </location>
</feature>
<evidence type="ECO:0000313" key="3">
    <source>
        <dbReference type="Proteomes" id="UP000887116"/>
    </source>
</evidence>
<sequence>MSFQCKISSFDLAAPTFTVEPPYLVEFYNTNGAEIPCSAHGRPSPYVSWVRRVDSLVEDIPGLRHIRPNGSLVFMPFGPEDYRQDIHASIYKCVASNIVGTVGSRDVHVRAAIELFCVIKYSTSQSHFSSENKERSGSTPEE</sequence>
<organism evidence="2 3">
    <name type="scientific">Trichonephila clavata</name>
    <name type="common">Joro spider</name>
    <name type="synonym">Nephila clavata</name>
    <dbReference type="NCBI Taxonomy" id="2740835"/>
    <lineage>
        <taxon>Eukaryota</taxon>
        <taxon>Metazoa</taxon>
        <taxon>Ecdysozoa</taxon>
        <taxon>Arthropoda</taxon>
        <taxon>Chelicerata</taxon>
        <taxon>Arachnida</taxon>
        <taxon>Araneae</taxon>
        <taxon>Araneomorphae</taxon>
        <taxon>Entelegynae</taxon>
        <taxon>Araneoidea</taxon>
        <taxon>Nephilidae</taxon>
        <taxon>Trichonephila</taxon>
    </lineage>
</organism>
<name>A0A8X6H3L9_TRICU</name>
<evidence type="ECO:0000259" key="1">
    <source>
        <dbReference type="PROSITE" id="PS50835"/>
    </source>
</evidence>
<dbReference type="SUPFAM" id="SSF48726">
    <property type="entry name" value="Immunoglobulin"/>
    <property type="match status" value="1"/>
</dbReference>
<dbReference type="PROSITE" id="PS50835">
    <property type="entry name" value="IG_LIKE"/>
    <property type="match status" value="1"/>
</dbReference>
<dbReference type="EMBL" id="BMAO01007498">
    <property type="protein sequence ID" value="GFR16378.1"/>
    <property type="molecule type" value="Genomic_DNA"/>
</dbReference>
<dbReference type="InterPro" id="IPR007110">
    <property type="entry name" value="Ig-like_dom"/>
</dbReference>
<comment type="caution">
    <text evidence="2">The sequence shown here is derived from an EMBL/GenBank/DDBJ whole genome shotgun (WGS) entry which is preliminary data.</text>
</comment>
<dbReference type="Gene3D" id="2.60.40.10">
    <property type="entry name" value="Immunoglobulins"/>
    <property type="match status" value="1"/>
</dbReference>
<keyword evidence="3" id="KW-1185">Reference proteome</keyword>
<dbReference type="InterPro" id="IPR036179">
    <property type="entry name" value="Ig-like_dom_sf"/>
</dbReference>